<dbReference type="InterPro" id="IPR007131">
    <property type="entry name" value="SHD1"/>
</dbReference>
<protein>
    <recommendedName>
        <fullName evidence="1">SLA1 homology domain-containing protein</fullName>
    </recommendedName>
</protein>
<dbReference type="AlphaFoldDB" id="A0A168PE17"/>
<dbReference type="STRING" id="747725.A0A168PE17"/>
<organism evidence="2 3">
    <name type="scientific">Mucor lusitanicus CBS 277.49</name>
    <dbReference type="NCBI Taxonomy" id="747725"/>
    <lineage>
        <taxon>Eukaryota</taxon>
        <taxon>Fungi</taxon>
        <taxon>Fungi incertae sedis</taxon>
        <taxon>Mucoromycota</taxon>
        <taxon>Mucoromycotina</taxon>
        <taxon>Mucoromycetes</taxon>
        <taxon>Mucorales</taxon>
        <taxon>Mucorineae</taxon>
        <taxon>Mucoraceae</taxon>
        <taxon>Mucor</taxon>
    </lineage>
</organism>
<feature type="non-terminal residue" evidence="2">
    <location>
        <position position="1"/>
    </location>
</feature>
<evidence type="ECO:0000259" key="1">
    <source>
        <dbReference type="Pfam" id="PF03983"/>
    </source>
</evidence>
<comment type="caution">
    <text evidence="2">The sequence shown here is derived from an EMBL/GenBank/DDBJ whole genome shotgun (WGS) entry which is preliminary data.</text>
</comment>
<sequence length="56" mass="6438">KVRMWTDRTGAFKVEAQFLSCANGKIRLFKTNGVKIDVPTQKMCIEDLKYIEQETG</sequence>
<evidence type="ECO:0000313" key="3">
    <source>
        <dbReference type="Proteomes" id="UP000077051"/>
    </source>
</evidence>
<dbReference type="GO" id="GO:0008092">
    <property type="term" value="F:cytoskeletal protein binding"/>
    <property type="evidence" value="ECO:0007669"/>
    <property type="project" value="InterPro"/>
</dbReference>
<dbReference type="GO" id="GO:0043130">
    <property type="term" value="F:ubiquitin binding"/>
    <property type="evidence" value="ECO:0007669"/>
    <property type="project" value="InterPro"/>
</dbReference>
<feature type="non-terminal residue" evidence="2">
    <location>
        <position position="56"/>
    </location>
</feature>
<evidence type="ECO:0000313" key="2">
    <source>
        <dbReference type="EMBL" id="OAD07596.1"/>
    </source>
</evidence>
<gene>
    <name evidence="2" type="ORF">MUCCIDRAFT_126132</name>
</gene>
<dbReference type="Pfam" id="PF03983">
    <property type="entry name" value="SHD1"/>
    <property type="match status" value="1"/>
</dbReference>
<dbReference type="EMBL" id="AMYB01000001">
    <property type="protein sequence ID" value="OAD07596.1"/>
    <property type="molecule type" value="Genomic_DNA"/>
</dbReference>
<dbReference type="OrthoDB" id="5971719at2759"/>
<reference evidence="2 3" key="1">
    <citation type="submission" date="2015-06" db="EMBL/GenBank/DDBJ databases">
        <title>Expansion of signal transduction pathways in fungi by whole-genome duplication.</title>
        <authorList>
            <consortium name="DOE Joint Genome Institute"/>
            <person name="Corrochano L.M."/>
            <person name="Kuo A."/>
            <person name="Marcet-Houben M."/>
            <person name="Polaino S."/>
            <person name="Salamov A."/>
            <person name="Villalobos J.M."/>
            <person name="Alvarez M.I."/>
            <person name="Avalos J."/>
            <person name="Benito E.P."/>
            <person name="Benoit I."/>
            <person name="Burger G."/>
            <person name="Camino L.P."/>
            <person name="Canovas D."/>
            <person name="Cerda-Olmedo E."/>
            <person name="Cheng J.-F."/>
            <person name="Dominguez A."/>
            <person name="Elias M."/>
            <person name="Eslava A.P."/>
            <person name="Glaser F."/>
            <person name="Grimwood J."/>
            <person name="Gutierrez G."/>
            <person name="Heitman J."/>
            <person name="Henrissat B."/>
            <person name="Iturriaga E.A."/>
            <person name="Lang B.F."/>
            <person name="Lavin J.L."/>
            <person name="Lee S."/>
            <person name="Li W."/>
            <person name="Lindquist E."/>
            <person name="Lopez-Garcia S."/>
            <person name="Luque E.M."/>
            <person name="Marcos A.T."/>
            <person name="Martin J."/>
            <person name="Mccluskey K."/>
            <person name="Medina H.R."/>
            <person name="Miralles-Duran A."/>
            <person name="Miyazaki A."/>
            <person name="Munoz-Torres E."/>
            <person name="Oguiza J.A."/>
            <person name="Ohm R."/>
            <person name="Olmedo M."/>
            <person name="Orejas M."/>
            <person name="Ortiz-Castellanos L."/>
            <person name="Pisabarro A.G."/>
            <person name="Rodriguez-Romero J."/>
            <person name="Ruiz-Herrera J."/>
            <person name="Ruiz-Vazquez R."/>
            <person name="Sanz C."/>
            <person name="Schackwitz W."/>
            <person name="Schmutz J."/>
            <person name="Shahriari M."/>
            <person name="Shelest E."/>
            <person name="Silva-Franco F."/>
            <person name="Soanes D."/>
            <person name="Syed K."/>
            <person name="Tagua V.G."/>
            <person name="Talbot N.J."/>
            <person name="Thon M."/>
            <person name="De Vries R.P."/>
            <person name="Wiebenga A."/>
            <person name="Yadav J.S."/>
            <person name="Braun E.L."/>
            <person name="Baker S."/>
            <person name="Garre V."/>
            <person name="Horwitz B."/>
            <person name="Torres-Martinez S."/>
            <person name="Idnurm A."/>
            <person name="Herrera-Estrella A."/>
            <person name="Gabaldon T."/>
            <person name="Grigoriev I.V."/>
        </authorList>
    </citation>
    <scope>NUCLEOTIDE SEQUENCE [LARGE SCALE GENOMIC DNA]</scope>
    <source>
        <strain evidence="2 3">CBS 277.49</strain>
    </source>
</reference>
<feature type="domain" description="SLA1 homology" evidence="1">
    <location>
        <begin position="1"/>
        <end position="56"/>
    </location>
</feature>
<keyword evidence="3" id="KW-1185">Reference proteome</keyword>
<dbReference type="GO" id="GO:0042802">
    <property type="term" value="F:identical protein binding"/>
    <property type="evidence" value="ECO:0007669"/>
    <property type="project" value="InterPro"/>
</dbReference>
<dbReference type="Proteomes" id="UP000077051">
    <property type="component" value="Unassembled WGS sequence"/>
</dbReference>
<proteinExistence type="predicted"/>
<accession>A0A168PE17</accession>
<dbReference type="VEuPathDB" id="FungiDB:MUCCIDRAFT_126132"/>
<dbReference type="Gene3D" id="2.30.30.700">
    <property type="entry name" value="SLA1 homology domain 1"/>
    <property type="match status" value="1"/>
</dbReference>
<dbReference type="GO" id="GO:0030674">
    <property type="term" value="F:protein-macromolecule adaptor activity"/>
    <property type="evidence" value="ECO:0007669"/>
    <property type="project" value="InterPro"/>
</dbReference>
<name>A0A168PE17_MUCCL</name>